<comment type="caution">
    <text evidence="1">The sequence shown here is derived from an EMBL/GenBank/DDBJ whole genome shotgun (WGS) entry which is preliminary data.</text>
</comment>
<dbReference type="AlphaFoldDB" id="A0A2S6ZI32"/>
<reference evidence="1 2" key="1">
    <citation type="submission" date="2016-08" db="EMBL/GenBank/DDBJ databases">
        <title>Evolution of the type three secretion system and type three effector repertoires in Xanthomonas.</title>
        <authorList>
            <person name="Merda D."/>
            <person name="Briand M."/>
            <person name="Bosis E."/>
            <person name="Rousseau C."/>
            <person name="Portier P."/>
            <person name="Jacques M.-A."/>
            <person name="Fischer-Le Saux M."/>
        </authorList>
    </citation>
    <scope>NUCLEOTIDE SEQUENCE [LARGE SCALE GENOMIC DNA]</scope>
    <source>
        <strain evidence="1 2">CFBP 4691</strain>
    </source>
</reference>
<name>A0A2S6ZI32_9XANT</name>
<organism evidence="1 2">
    <name type="scientific">Xanthomonas theicola</name>
    <dbReference type="NCBI Taxonomy" id="56464"/>
    <lineage>
        <taxon>Bacteria</taxon>
        <taxon>Pseudomonadati</taxon>
        <taxon>Pseudomonadota</taxon>
        <taxon>Gammaproteobacteria</taxon>
        <taxon>Lysobacterales</taxon>
        <taxon>Lysobacteraceae</taxon>
        <taxon>Xanthomonas</taxon>
    </lineage>
</organism>
<sequence length="60" mass="6833">MRGDVGAAYRWLAPGRLEDGKAIGTRHLQRTLGPVDLDGVRRLAMDEFAIQKGHRYAPWW</sequence>
<evidence type="ECO:0008006" key="3">
    <source>
        <dbReference type="Google" id="ProtNLM"/>
    </source>
</evidence>
<proteinExistence type="predicted"/>
<dbReference type="EMBL" id="MIGX01000019">
    <property type="protein sequence ID" value="PPT91933.1"/>
    <property type="molecule type" value="Genomic_DNA"/>
</dbReference>
<dbReference type="RefSeq" id="WP_128419605.1">
    <property type="nucleotide sequence ID" value="NZ_CP049017.1"/>
</dbReference>
<accession>A0A2S6ZI32</accession>
<protein>
    <recommendedName>
        <fullName evidence="3">Transposase IS204/IS1001/IS1096/IS1165 DDE domain-containing protein</fullName>
    </recommendedName>
</protein>
<evidence type="ECO:0000313" key="1">
    <source>
        <dbReference type="EMBL" id="PPT91933.1"/>
    </source>
</evidence>
<keyword evidence="2" id="KW-1185">Reference proteome</keyword>
<gene>
    <name evidence="1" type="ORF">XthCFBP4691_06150</name>
</gene>
<evidence type="ECO:0000313" key="2">
    <source>
        <dbReference type="Proteomes" id="UP000239898"/>
    </source>
</evidence>
<dbReference type="Proteomes" id="UP000239898">
    <property type="component" value="Unassembled WGS sequence"/>
</dbReference>